<dbReference type="AlphaFoldDB" id="A0A5D0R5Q1"/>
<proteinExistence type="predicted"/>
<protein>
    <submittedName>
        <fullName evidence="1">Uncharacterized protein</fullName>
    </submittedName>
</protein>
<name>A0A5D0R5Q1_9FLAO</name>
<evidence type="ECO:0000313" key="1">
    <source>
        <dbReference type="EMBL" id="TYB76847.1"/>
    </source>
</evidence>
<dbReference type="RefSeq" id="WP_148403684.1">
    <property type="nucleotide sequence ID" value="NZ_VSKK01000002.1"/>
</dbReference>
<gene>
    <name evidence="1" type="ORF">ES674_09035</name>
</gene>
<organism evidence="1 2">
    <name type="scientific">Bizionia myxarmorum</name>
    <dbReference type="NCBI Taxonomy" id="291186"/>
    <lineage>
        <taxon>Bacteria</taxon>
        <taxon>Pseudomonadati</taxon>
        <taxon>Bacteroidota</taxon>
        <taxon>Flavobacteriia</taxon>
        <taxon>Flavobacteriales</taxon>
        <taxon>Flavobacteriaceae</taxon>
        <taxon>Bizionia</taxon>
    </lineage>
</organism>
<dbReference type="Proteomes" id="UP000323720">
    <property type="component" value="Unassembled WGS sequence"/>
</dbReference>
<accession>A0A5D0R5Q1</accession>
<dbReference type="EMBL" id="VSKK01000002">
    <property type="protein sequence ID" value="TYB76847.1"/>
    <property type="molecule type" value="Genomic_DNA"/>
</dbReference>
<comment type="caution">
    <text evidence="1">The sequence shown here is derived from an EMBL/GenBank/DDBJ whole genome shotgun (WGS) entry which is preliminary data.</text>
</comment>
<sequence>MKLSALSLLIIFSVQFKIFGQIDIKSESEILAGIEWLSTNPVEQADKEFVSKSADYITYQFVKYPNFPVNFSALKEFMDTDRKYKYYDEINIVFTSNQLANKIRTENKYDLKDSSIKSMNKVLEYYKLLIEKEPDQRNNVLDKYSKMDKKELEKQIKKMLKK</sequence>
<evidence type="ECO:0000313" key="2">
    <source>
        <dbReference type="Proteomes" id="UP000323720"/>
    </source>
</evidence>
<reference evidence="1 2" key="1">
    <citation type="submission" date="2019-08" db="EMBL/GenBank/DDBJ databases">
        <title>Genomes of Antarctic Bizionia species.</title>
        <authorList>
            <person name="Bowman J.P."/>
        </authorList>
    </citation>
    <scope>NUCLEOTIDE SEQUENCE [LARGE SCALE GENOMIC DNA]</scope>
    <source>
        <strain evidence="1 2">ADA-4</strain>
    </source>
</reference>
<keyword evidence="2" id="KW-1185">Reference proteome</keyword>